<dbReference type="InterPro" id="IPR012223">
    <property type="entry name" value="TEII"/>
</dbReference>
<dbReference type="Pfam" id="PF00975">
    <property type="entry name" value="Thioesterase"/>
    <property type="match status" value="1"/>
</dbReference>
<dbReference type="Proteomes" id="UP000065511">
    <property type="component" value="Chromosome"/>
</dbReference>
<dbReference type="SUPFAM" id="SSF53474">
    <property type="entry name" value="alpha/beta-Hydrolases"/>
    <property type="match status" value="1"/>
</dbReference>
<evidence type="ECO:0000313" key="3">
    <source>
        <dbReference type="EMBL" id="ALR99836.1"/>
    </source>
</evidence>
<reference evidence="4 6" key="1">
    <citation type="submission" date="2014-12" db="EMBL/GenBank/DDBJ databases">
        <title>Draft genome sequences of 29 type strains of Enterococci.</title>
        <authorList>
            <person name="Zhong Z."/>
            <person name="Sun Z."/>
            <person name="Liu W."/>
            <person name="Zhang W."/>
            <person name="Zhang H."/>
        </authorList>
    </citation>
    <scope>NUCLEOTIDE SEQUENCE [LARGE SCALE GENOMIC DNA]</scope>
    <source>
        <strain evidence="4 6">DSM 22801</strain>
    </source>
</reference>
<proteinExistence type="inferred from homology"/>
<sequence>MKKEMFNHLSPGTSDTRLICFPYLGGYSHAFNELANKLDSSIDLWAVNPPGHGGCPYPLVEDVEEVVDTYMKELPELLTNSTVLLGYSMGGIVVYHLMKRILSMPELKNKIPKKLIIFACGSPDTFTESNVSKIPDAQVVERIDGYGALPEKIKQNKAIMRYLMPIFRADCQVLDSAQNKMIEPFRSDVTFILGTNDQKIRIHMVTSWRNYFENPIQVKLLNGYSHMFIHDDPDQVAQIIEKQLF</sequence>
<dbReference type="OrthoDB" id="9780269at2"/>
<dbReference type="Gene3D" id="3.40.50.1820">
    <property type="entry name" value="alpha/beta hydrolase"/>
    <property type="match status" value="1"/>
</dbReference>
<protein>
    <recommendedName>
        <fullName evidence="2">Thioesterase domain-containing protein</fullName>
    </recommendedName>
</protein>
<evidence type="ECO:0000313" key="4">
    <source>
        <dbReference type="EMBL" id="OJG92861.1"/>
    </source>
</evidence>
<dbReference type="KEGG" id="ess:ATZ33_00090"/>
<evidence type="ECO:0000256" key="1">
    <source>
        <dbReference type="ARBA" id="ARBA00007169"/>
    </source>
</evidence>
<dbReference type="InterPro" id="IPR001031">
    <property type="entry name" value="Thioesterase"/>
</dbReference>
<dbReference type="EMBL" id="JXLC01000004">
    <property type="protein sequence ID" value="OJG92861.1"/>
    <property type="molecule type" value="Genomic_DNA"/>
</dbReference>
<accession>A0A0S3K6C0</accession>
<dbReference type="PANTHER" id="PTHR11487">
    <property type="entry name" value="THIOESTERASE"/>
    <property type="match status" value="1"/>
</dbReference>
<evidence type="ECO:0000313" key="5">
    <source>
        <dbReference type="Proteomes" id="UP000065511"/>
    </source>
</evidence>
<gene>
    <name evidence="3" type="ORF">ATZ33_00090</name>
    <name evidence="4" type="ORF">RV15_GL002806</name>
</gene>
<feature type="domain" description="Thioesterase" evidence="2">
    <location>
        <begin position="17"/>
        <end position="243"/>
    </location>
</feature>
<dbReference type="EMBL" id="CP013614">
    <property type="protein sequence ID" value="ALR99836.1"/>
    <property type="molecule type" value="Genomic_DNA"/>
</dbReference>
<name>A0A0S3K6C0_9ENTE</name>
<evidence type="ECO:0000313" key="6">
    <source>
        <dbReference type="Proteomes" id="UP000183039"/>
    </source>
</evidence>
<dbReference type="GO" id="GO:0008610">
    <property type="term" value="P:lipid biosynthetic process"/>
    <property type="evidence" value="ECO:0007669"/>
    <property type="project" value="TreeGrafter"/>
</dbReference>
<dbReference type="RefSeq" id="WP_071876847.1">
    <property type="nucleotide sequence ID" value="NZ_JXLC01000004.1"/>
</dbReference>
<evidence type="ECO:0000259" key="2">
    <source>
        <dbReference type="Pfam" id="PF00975"/>
    </source>
</evidence>
<dbReference type="Proteomes" id="UP000183039">
    <property type="component" value="Unassembled WGS sequence"/>
</dbReference>
<reference evidence="3 5" key="2">
    <citation type="submission" date="2015-12" db="EMBL/GenBank/DDBJ databases">
        <authorList>
            <person name="Lauer A."/>
            <person name="Humrighouse B."/>
            <person name="Loparev V."/>
            <person name="Shewmaker P.L."/>
            <person name="Whitney A.M."/>
            <person name="McLaughlin R.W."/>
        </authorList>
    </citation>
    <scope>NUCLEOTIDE SEQUENCE [LARGE SCALE GENOMIC DNA]</scope>
    <source>
        <strain evidence="3 5">LMG 23085</strain>
    </source>
</reference>
<organism evidence="4 6">
    <name type="scientific">Enterococcus silesiacus</name>
    <dbReference type="NCBI Taxonomy" id="332949"/>
    <lineage>
        <taxon>Bacteria</taxon>
        <taxon>Bacillati</taxon>
        <taxon>Bacillota</taxon>
        <taxon>Bacilli</taxon>
        <taxon>Lactobacillales</taxon>
        <taxon>Enterococcaceae</taxon>
        <taxon>Enterococcus</taxon>
    </lineage>
</organism>
<dbReference type="InterPro" id="IPR029058">
    <property type="entry name" value="AB_hydrolase_fold"/>
</dbReference>
<keyword evidence="5" id="KW-1185">Reference proteome</keyword>
<comment type="similarity">
    <text evidence="1">Belongs to the thioesterase family.</text>
</comment>
<dbReference type="AlphaFoldDB" id="A0A0S3K6C0"/>
<dbReference type="PANTHER" id="PTHR11487:SF0">
    <property type="entry name" value="S-ACYL FATTY ACID SYNTHASE THIOESTERASE, MEDIUM CHAIN"/>
    <property type="match status" value="1"/>
</dbReference>